<evidence type="ECO:0000313" key="1">
    <source>
        <dbReference type="EMBL" id="KAJ9591999.1"/>
    </source>
</evidence>
<feature type="non-terminal residue" evidence="1">
    <location>
        <position position="1"/>
    </location>
</feature>
<accession>A0AAD8A3X7</accession>
<evidence type="ECO:0000313" key="2">
    <source>
        <dbReference type="Proteomes" id="UP001233999"/>
    </source>
</evidence>
<reference evidence="1" key="2">
    <citation type="submission" date="2023-05" db="EMBL/GenBank/DDBJ databases">
        <authorList>
            <person name="Fouks B."/>
        </authorList>
    </citation>
    <scope>NUCLEOTIDE SEQUENCE</scope>
    <source>
        <strain evidence="1">Stay&amp;Tobe</strain>
        <tissue evidence="1">Testes</tissue>
    </source>
</reference>
<dbReference type="AlphaFoldDB" id="A0AAD8A3X7"/>
<name>A0AAD8A3X7_DIPPU</name>
<sequence length="176" mass="20191">FKLLSQEYGLHRIIIIFSLYKPVGQFHHLKQVVCKLEYVDCVSVNRFASVGACGMVYGWNLDFFFLSHDEKCIQNMLLLQFISYGNSGIIMHCFNIGLSAIRGGNKSNKSKIIKIGPAFHVSQHLLLIFRSIRYVMRFKRRRRCCYVCCGAASTVFSEAMMSLVKRQSGLNYINDI</sequence>
<dbReference type="Proteomes" id="UP001233999">
    <property type="component" value="Unassembled WGS sequence"/>
</dbReference>
<protein>
    <submittedName>
        <fullName evidence="1">Uncharacterized protein</fullName>
    </submittedName>
</protein>
<feature type="non-terminal residue" evidence="1">
    <location>
        <position position="176"/>
    </location>
</feature>
<keyword evidence="2" id="KW-1185">Reference proteome</keyword>
<gene>
    <name evidence="1" type="ORF">L9F63_001438</name>
</gene>
<proteinExistence type="predicted"/>
<reference evidence="1" key="1">
    <citation type="journal article" date="2023" name="IScience">
        <title>Live-bearing cockroach genome reveals convergent evolutionary mechanisms linked to viviparity in insects and beyond.</title>
        <authorList>
            <person name="Fouks B."/>
            <person name="Harrison M.C."/>
            <person name="Mikhailova A.A."/>
            <person name="Marchal E."/>
            <person name="English S."/>
            <person name="Carruthers M."/>
            <person name="Jennings E.C."/>
            <person name="Chiamaka E.L."/>
            <person name="Frigard R.A."/>
            <person name="Pippel M."/>
            <person name="Attardo G.M."/>
            <person name="Benoit J.B."/>
            <person name="Bornberg-Bauer E."/>
            <person name="Tobe S.S."/>
        </authorList>
    </citation>
    <scope>NUCLEOTIDE SEQUENCE</scope>
    <source>
        <strain evidence="1">Stay&amp;Tobe</strain>
    </source>
</reference>
<dbReference type="EMBL" id="JASPKZ010003850">
    <property type="protein sequence ID" value="KAJ9591999.1"/>
    <property type="molecule type" value="Genomic_DNA"/>
</dbReference>
<comment type="caution">
    <text evidence="1">The sequence shown here is derived from an EMBL/GenBank/DDBJ whole genome shotgun (WGS) entry which is preliminary data.</text>
</comment>
<organism evidence="1 2">
    <name type="scientific">Diploptera punctata</name>
    <name type="common">Pacific beetle cockroach</name>
    <dbReference type="NCBI Taxonomy" id="6984"/>
    <lineage>
        <taxon>Eukaryota</taxon>
        <taxon>Metazoa</taxon>
        <taxon>Ecdysozoa</taxon>
        <taxon>Arthropoda</taxon>
        <taxon>Hexapoda</taxon>
        <taxon>Insecta</taxon>
        <taxon>Pterygota</taxon>
        <taxon>Neoptera</taxon>
        <taxon>Polyneoptera</taxon>
        <taxon>Dictyoptera</taxon>
        <taxon>Blattodea</taxon>
        <taxon>Blaberoidea</taxon>
        <taxon>Blaberidae</taxon>
        <taxon>Diplopterinae</taxon>
        <taxon>Diploptera</taxon>
    </lineage>
</organism>